<feature type="transmembrane region" description="Helical" evidence="1">
    <location>
        <begin position="145"/>
        <end position="165"/>
    </location>
</feature>
<sequence>MTAERIDGLVSLSGSRGRRRVRGLVAAASSVTPGVPSAPRRGLCAGLHGGQADKVTATAPAWFPDQSDPDLEAYWDGSKWTGERRSVQRGTTSSAVPIAHDADALLPPEGQREAVHDPAPARPSTGAWVFLPSALAFVRSVRGKWISGGIAFLLISVAVGIPLVVGGIETQQREQAIAREEQARAARLANDARSDALVSRDETLTTAREFLLTDLSYAPEDTTADLAKAVKELEDVSVTNTDAINSAVMRVKNGMTNVGKPYTWSMSCTDAAYKSHEFADFRTVWASTLPLSRCEAGTKSGTFYTEAQRAVLSSGAITSLDGNGTLQSICASLGFGSYANMATYSASQAKELMGALTICPDHPNAADVRARVDSSLAEEAALAEGRAFGAGVKRIGQDVQPGTYVTEGELDGCYWERTDAAGEIIDNNFISSGLRAEVVIRSGDYSFTSTSCGTWRKQ</sequence>
<dbReference type="Proteomes" id="UP000265361">
    <property type="component" value="Unassembled WGS sequence"/>
</dbReference>
<reference evidence="3 4" key="1">
    <citation type="submission" date="2018-08" db="EMBL/GenBank/DDBJ databases">
        <title>Genome Sequence of Clavibacter michiganensis Subspecies type strains, and the Atypical Peach-Colored Strains Isolated from Tomato.</title>
        <authorList>
            <person name="Osdaghi E."/>
            <person name="Portier P."/>
            <person name="Briand M."/>
            <person name="Jacques M.-A."/>
        </authorList>
    </citation>
    <scope>NUCLEOTIDE SEQUENCE [LARGE SCALE GENOMIC DNA]</scope>
    <source>
        <strain evidence="3 4">CFBP 7577</strain>
    </source>
</reference>
<dbReference type="Pfam" id="PF10708">
    <property type="entry name" value="DUF2510"/>
    <property type="match status" value="1"/>
</dbReference>
<keyword evidence="1" id="KW-1133">Transmembrane helix</keyword>
<keyword evidence="1" id="KW-0472">Membrane</keyword>
<gene>
    <name evidence="3" type="ORF">DZF97_10075</name>
</gene>
<evidence type="ECO:0000313" key="4">
    <source>
        <dbReference type="Proteomes" id="UP000265361"/>
    </source>
</evidence>
<feature type="domain" description="DUF2510" evidence="2">
    <location>
        <begin position="60"/>
        <end position="88"/>
    </location>
</feature>
<protein>
    <submittedName>
        <fullName evidence="3">DUF2510 domain-containing protein</fullName>
    </submittedName>
</protein>
<accession>A0A399PT25</accession>
<dbReference type="EMBL" id="QWED01000300">
    <property type="protein sequence ID" value="RIJ09653.1"/>
    <property type="molecule type" value="Genomic_DNA"/>
</dbReference>
<organism evidence="3 4">
    <name type="scientific">Clavibacter nebraskensis</name>
    <dbReference type="NCBI Taxonomy" id="31963"/>
    <lineage>
        <taxon>Bacteria</taxon>
        <taxon>Bacillati</taxon>
        <taxon>Actinomycetota</taxon>
        <taxon>Actinomycetes</taxon>
        <taxon>Micrococcales</taxon>
        <taxon>Microbacteriaceae</taxon>
        <taxon>Clavibacter</taxon>
    </lineage>
</organism>
<proteinExistence type="predicted"/>
<evidence type="ECO:0000256" key="1">
    <source>
        <dbReference type="SAM" id="Phobius"/>
    </source>
</evidence>
<name>A0A399PT25_9MICO</name>
<dbReference type="InterPro" id="IPR018929">
    <property type="entry name" value="DUF2510"/>
</dbReference>
<keyword evidence="1" id="KW-0812">Transmembrane</keyword>
<evidence type="ECO:0000313" key="3">
    <source>
        <dbReference type="EMBL" id="RIJ09653.1"/>
    </source>
</evidence>
<evidence type="ECO:0000259" key="2">
    <source>
        <dbReference type="Pfam" id="PF10708"/>
    </source>
</evidence>
<dbReference type="AlphaFoldDB" id="A0A399PT25"/>
<comment type="caution">
    <text evidence="3">The sequence shown here is derived from an EMBL/GenBank/DDBJ whole genome shotgun (WGS) entry which is preliminary data.</text>
</comment>